<dbReference type="KEGG" id="dma:DMR_42740"/>
<dbReference type="InterPro" id="IPR046257">
    <property type="entry name" value="DUF6290"/>
</dbReference>
<sequence>MTKRRRAMLTVRLPEALEARLNTLAEATKRPKSFYVREALERSLEDMEDVYLAEAALERFRASGEPAVPLAELERRLGLDD</sequence>
<dbReference type="Proteomes" id="UP000009071">
    <property type="component" value="Chromosome"/>
</dbReference>
<dbReference type="GO" id="GO:0006355">
    <property type="term" value="P:regulation of DNA-templated transcription"/>
    <property type="evidence" value="ECO:0007669"/>
    <property type="project" value="InterPro"/>
</dbReference>
<accession>C4XQN1</accession>
<evidence type="ECO:0000313" key="1">
    <source>
        <dbReference type="EMBL" id="BAH77765.1"/>
    </source>
</evidence>
<dbReference type="InterPro" id="IPR010985">
    <property type="entry name" value="Ribbon_hlx_hlx"/>
</dbReference>
<dbReference type="AlphaFoldDB" id="C4XQN1"/>
<dbReference type="Pfam" id="PF19807">
    <property type="entry name" value="DUF6290"/>
    <property type="match status" value="1"/>
</dbReference>
<dbReference type="EMBL" id="AP010904">
    <property type="protein sequence ID" value="BAH77765.1"/>
    <property type="molecule type" value="Genomic_DNA"/>
</dbReference>
<gene>
    <name evidence="1" type="ordered locus">DMR_42740</name>
</gene>
<reference evidence="1 2" key="1">
    <citation type="journal article" date="2009" name="Genome Res.">
        <title>Whole genome sequence of Desulfovibrio magneticus strain RS-1 revealed common gene clusters in magnetotactic bacteria.</title>
        <authorList>
            <person name="Nakazawa H."/>
            <person name="Arakaki A."/>
            <person name="Narita-Yamada S."/>
            <person name="Yashiro I."/>
            <person name="Jinno K."/>
            <person name="Aoki N."/>
            <person name="Tsuruyama A."/>
            <person name="Okamura Y."/>
            <person name="Tanikawa S."/>
            <person name="Fujita N."/>
            <person name="Takeyama H."/>
            <person name="Matsunaga T."/>
        </authorList>
    </citation>
    <scope>NUCLEOTIDE SEQUENCE [LARGE SCALE GENOMIC DNA]</scope>
    <source>
        <strain evidence="2">ATCC 700980 / DSM 13731 / RS-1</strain>
    </source>
</reference>
<protein>
    <submittedName>
        <fullName evidence="1">Uncharacterized protein</fullName>
    </submittedName>
</protein>
<organism evidence="1 2">
    <name type="scientific">Solidesulfovibrio magneticus (strain ATCC 700980 / DSM 13731 / RS-1)</name>
    <name type="common">Desulfovibrio magneticus</name>
    <dbReference type="NCBI Taxonomy" id="573370"/>
    <lineage>
        <taxon>Bacteria</taxon>
        <taxon>Pseudomonadati</taxon>
        <taxon>Thermodesulfobacteriota</taxon>
        <taxon>Desulfovibrionia</taxon>
        <taxon>Desulfovibrionales</taxon>
        <taxon>Desulfovibrionaceae</taxon>
        <taxon>Solidesulfovibrio</taxon>
    </lineage>
</organism>
<keyword evidence="2" id="KW-1185">Reference proteome</keyword>
<dbReference type="SUPFAM" id="SSF47598">
    <property type="entry name" value="Ribbon-helix-helix"/>
    <property type="match status" value="1"/>
</dbReference>
<proteinExistence type="predicted"/>
<dbReference type="STRING" id="573370.DMR_42740"/>
<name>C4XQN1_SOLM1</name>
<dbReference type="eggNOG" id="COG4710">
    <property type="taxonomic scope" value="Bacteria"/>
</dbReference>
<dbReference type="HOGENOM" id="CLU_155311_6_1_7"/>
<evidence type="ECO:0000313" key="2">
    <source>
        <dbReference type="Proteomes" id="UP000009071"/>
    </source>
</evidence>